<dbReference type="InterPro" id="IPR051534">
    <property type="entry name" value="CBASS_pafABC_assoc_protein"/>
</dbReference>
<proteinExistence type="predicted"/>
<organism evidence="3 4">
    <name type="scientific">Lentzea tibetensis</name>
    <dbReference type="NCBI Taxonomy" id="2591470"/>
    <lineage>
        <taxon>Bacteria</taxon>
        <taxon>Bacillati</taxon>
        <taxon>Actinomycetota</taxon>
        <taxon>Actinomycetes</taxon>
        <taxon>Pseudonocardiales</taxon>
        <taxon>Pseudonocardiaceae</taxon>
        <taxon>Lentzea</taxon>
    </lineage>
</organism>
<dbReference type="InterPro" id="IPR026881">
    <property type="entry name" value="WYL_dom"/>
</dbReference>
<comment type="caution">
    <text evidence="3">The sequence shown here is derived from an EMBL/GenBank/DDBJ whole genome shotgun (WGS) entry which is preliminary data.</text>
</comment>
<accession>A0A563EQF9</accession>
<reference evidence="3 4" key="1">
    <citation type="submission" date="2019-07" db="EMBL/GenBank/DDBJ databases">
        <title>Lentzea xizangensis sp. nov., isolated from Qinghai-Tibetan Plateau Soils.</title>
        <authorList>
            <person name="Huang J."/>
        </authorList>
    </citation>
    <scope>NUCLEOTIDE SEQUENCE [LARGE SCALE GENOMIC DNA]</scope>
    <source>
        <strain evidence="3 4">FXJ1.1311</strain>
    </source>
</reference>
<dbReference type="Pfam" id="PF25583">
    <property type="entry name" value="WCX"/>
    <property type="match status" value="1"/>
</dbReference>
<dbReference type="PANTHER" id="PTHR34580">
    <property type="match status" value="1"/>
</dbReference>
<dbReference type="Proteomes" id="UP000316639">
    <property type="component" value="Unassembled WGS sequence"/>
</dbReference>
<feature type="domain" description="WCX" evidence="2">
    <location>
        <begin position="97"/>
        <end position="172"/>
    </location>
</feature>
<evidence type="ECO:0000259" key="2">
    <source>
        <dbReference type="Pfam" id="PF25583"/>
    </source>
</evidence>
<evidence type="ECO:0000313" key="4">
    <source>
        <dbReference type="Proteomes" id="UP000316639"/>
    </source>
</evidence>
<evidence type="ECO:0000313" key="3">
    <source>
        <dbReference type="EMBL" id="TWP49595.1"/>
    </source>
</evidence>
<dbReference type="InterPro" id="IPR057727">
    <property type="entry name" value="WCX_dom"/>
</dbReference>
<gene>
    <name evidence="3" type="ORF">FKR81_24005</name>
</gene>
<dbReference type="AlphaFoldDB" id="A0A563EQF9"/>
<dbReference type="PROSITE" id="PS52050">
    <property type="entry name" value="WYL"/>
    <property type="match status" value="1"/>
</dbReference>
<name>A0A563EQF9_9PSEU</name>
<dbReference type="Pfam" id="PF13280">
    <property type="entry name" value="WYL"/>
    <property type="match status" value="1"/>
</dbReference>
<dbReference type="OrthoDB" id="3483912at2"/>
<sequence>MDPALLTTLATVCRDHERVRFDYRAHNGDQTRRAVEPHRLVNWGRRWYLVAWDVDRADWRSFRVDRITPVTPTGPRFTSRDIDATAFVARGASSAAWRYHARVTVHAPAHHVGERITPAVGTVEAVDDTTCVLVTGADTVESLAVHLSLLDTDFEVAEPPELVEHVRKLATRYGHAVTPPP</sequence>
<dbReference type="EMBL" id="VOBR01000015">
    <property type="protein sequence ID" value="TWP49595.1"/>
    <property type="molecule type" value="Genomic_DNA"/>
</dbReference>
<feature type="domain" description="WYL" evidence="1">
    <location>
        <begin position="5"/>
        <end position="71"/>
    </location>
</feature>
<evidence type="ECO:0000259" key="1">
    <source>
        <dbReference type="Pfam" id="PF13280"/>
    </source>
</evidence>
<keyword evidence="4" id="KW-1185">Reference proteome</keyword>
<protein>
    <submittedName>
        <fullName evidence="3">WYL domain-containing protein</fullName>
    </submittedName>
</protein>
<dbReference type="PANTHER" id="PTHR34580:SF3">
    <property type="entry name" value="PROTEIN PAFB"/>
    <property type="match status" value="1"/>
</dbReference>